<sequence length="139" mass="14520">MIPASAEASPPHVRSVTDATSRNSRSSGSRVSSTFSLRNSWITSLAPESPRRSWVASPPPRSDSAASRSAAAHPSVEVVSACTSARGNRRPPASFSSAAASSVSKRKAAESISASSSPIRNLPTGKPARDQLVTMSCRW</sequence>
<evidence type="ECO:0000256" key="1">
    <source>
        <dbReference type="SAM" id="MobiDB-lite"/>
    </source>
</evidence>
<evidence type="ECO:0000313" key="2">
    <source>
        <dbReference type="EMBL" id="COX19077.1"/>
    </source>
</evidence>
<organism evidence="2 3">
    <name type="scientific">Mycobacterium tuberculosis</name>
    <dbReference type="NCBI Taxonomy" id="1773"/>
    <lineage>
        <taxon>Bacteria</taxon>
        <taxon>Bacillati</taxon>
        <taxon>Actinomycetota</taxon>
        <taxon>Actinomycetes</taxon>
        <taxon>Mycobacteriales</taxon>
        <taxon>Mycobacteriaceae</taxon>
        <taxon>Mycobacterium</taxon>
        <taxon>Mycobacterium tuberculosis complex</taxon>
    </lineage>
</organism>
<dbReference type="EMBL" id="CSAJ01000773">
    <property type="protein sequence ID" value="COX19077.1"/>
    <property type="molecule type" value="Genomic_DNA"/>
</dbReference>
<gene>
    <name evidence="2" type="ORF">ERS007720_04061</name>
</gene>
<proteinExistence type="predicted"/>
<evidence type="ECO:0000313" key="3">
    <source>
        <dbReference type="Proteomes" id="UP000044938"/>
    </source>
</evidence>
<protein>
    <submittedName>
        <fullName evidence="2">Uncharacterized protein</fullName>
    </submittedName>
</protein>
<reference evidence="2 3" key="1">
    <citation type="submission" date="2015-03" db="EMBL/GenBank/DDBJ databases">
        <authorList>
            <consortium name="Pathogen Informatics"/>
        </authorList>
    </citation>
    <scope>NUCLEOTIDE SEQUENCE [LARGE SCALE GENOMIC DNA]</scope>
    <source>
        <strain evidence="2 3">M09401471</strain>
    </source>
</reference>
<feature type="compositionally biased region" description="Low complexity" evidence="1">
    <location>
        <begin position="62"/>
        <end position="75"/>
    </location>
</feature>
<feature type="region of interest" description="Disordered" evidence="1">
    <location>
        <begin position="47"/>
        <end position="139"/>
    </location>
</feature>
<accession>A0A655JMC5</accession>
<feature type="compositionally biased region" description="Low complexity" evidence="1">
    <location>
        <begin position="21"/>
        <end position="35"/>
    </location>
</feature>
<feature type="compositionally biased region" description="Low complexity" evidence="1">
    <location>
        <begin position="93"/>
        <end position="103"/>
    </location>
</feature>
<feature type="compositionally biased region" description="Low complexity" evidence="1">
    <location>
        <begin position="110"/>
        <end position="120"/>
    </location>
</feature>
<feature type="region of interest" description="Disordered" evidence="1">
    <location>
        <begin position="1"/>
        <end position="35"/>
    </location>
</feature>
<dbReference type="AlphaFoldDB" id="A0A655JMC5"/>
<name>A0A655JMC5_MYCTX</name>
<dbReference type="Proteomes" id="UP000044938">
    <property type="component" value="Unassembled WGS sequence"/>
</dbReference>